<dbReference type="STRING" id="1797729.A3A60_01180"/>
<keyword evidence="1" id="KW-0812">Transmembrane</keyword>
<dbReference type="SUPFAM" id="SSF52540">
    <property type="entry name" value="P-loop containing nucleoside triphosphate hydrolases"/>
    <property type="match status" value="1"/>
</dbReference>
<feature type="domain" description="Type IV secretion system coupling protein TraD DNA-binding" evidence="2">
    <location>
        <begin position="381"/>
        <end position="700"/>
    </location>
</feature>
<dbReference type="Gene3D" id="3.40.50.300">
    <property type="entry name" value="P-loop containing nucleotide triphosphate hydrolases"/>
    <property type="match status" value="2"/>
</dbReference>
<feature type="domain" description="DUF8128" evidence="3">
    <location>
        <begin position="72"/>
        <end position="348"/>
    </location>
</feature>
<dbReference type="AlphaFoldDB" id="A0A1F5HYT3"/>
<dbReference type="Pfam" id="PF26449">
    <property type="entry name" value="DUF8128"/>
    <property type="match status" value="1"/>
</dbReference>
<dbReference type="PANTHER" id="PTHR30121">
    <property type="entry name" value="UNCHARACTERIZED PROTEIN YJGR-RELATED"/>
    <property type="match status" value="1"/>
</dbReference>
<comment type="caution">
    <text evidence="4">The sequence shown here is derived from an EMBL/GenBank/DDBJ whole genome shotgun (WGS) entry which is preliminary data.</text>
</comment>
<feature type="transmembrane region" description="Helical" evidence="1">
    <location>
        <begin position="27"/>
        <end position="51"/>
    </location>
</feature>
<dbReference type="InterPro" id="IPR058441">
    <property type="entry name" value="DUF8128"/>
</dbReference>
<dbReference type="EMBL" id="MFBS01000024">
    <property type="protein sequence ID" value="OGE09145.1"/>
    <property type="molecule type" value="Genomic_DNA"/>
</dbReference>
<reference evidence="4 5" key="1">
    <citation type="journal article" date="2016" name="Nat. Commun.">
        <title>Thousands of microbial genomes shed light on interconnected biogeochemical processes in an aquifer system.</title>
        <authorList>
            <person name="Anantharaman K."/>
            <person name="Brown C.T."/>
            <person name="Hug L.A."/>
            <person name="Sharon I."/>
            <person name="Castelle C.J."/>
            <person name="Probst A.J."/>
            <person name="Thomas B.C."/>
            <person name="Singh A."/>
            <person name="Wilkins M.J."/>
            <person name="Karaoz U."/>
            <person name="Brodie E.L."/>
            <person name="Williams K.H."/>
            <person name="Hubbard S.S."/>
            <person name="Banfield J.F."/>
        </authorList>
    </citation>
    <scope>NUCLEOTIDE SEQUENCE [LARGE SCALE GENOMIC DNA]</scope>
</reference>
<evidence type="ECO:0000259" key="2">
    <source>
        <dbReference type="Pfam" id="PF10412"/>
    </source>
</evidence>
<gene>
    <name evidence="4" type="ORF">A3A60_01180</name>
</gene>
<organism evidence="4 5">
    <name type="scientific">Candidatus Curtissbacteria bacterium RIFCSPLOWO2_01_FULL_42_26</name>
    <dbReference type="NCBI Taxonomy" id="1797729"/>
    <lineage>
        <taxon>Bacteria</taxon>
        <taxon>Candidatus Curtissiibacteriota</taxon>
    </lineage>
</organism>
<dbReference type="Proteomes" id="UP000179227">
    <property type="component" value="Unassembled WGS sequence"/>
</dbReference>
<name>A0A1F5HYT3_9BACT</name>
<dbReference type="PANTHER" id="PTHR30121:SF11">
    <property type="entry name" value="AAA+ ATPASE DOMAIN-CONTAINING PROTEIN"/>
    <property type="match status" value="1"/>
</dbReference>
<keyword evidence="1" id="KW-1133">Transmembrane helix</keyword>
<evidence type="ECO:0000313" key="4">
    <source>
        <dbReference type="EMBL" id="OGE09145.1"/>
    </source>
</evidence>
<evidence type="ECO:0000256" key="1">
    <source>
        <dbReference type="SAM" id="Phobius"/>
    </source>
</evidence>
<keyword evidence="1" id="KW-0472">Membrane</keyword>
<dbReference type="InterPro" id="IPR019476">
    <property type="entry name" value="T4SS_TraD_DNA-bd"/>
</dbReference>
<dbReference type="InterPro" id="IPR051162">
    <property type="entry name" value="T4SS_component"/>
</dbReference>
<evidence type="ECO:0000313" key="5">
    <source>
        <dbReference type="Proteomes" id="UP000179227"/>
    </source>
</evidence>
<sequence>MPIEDGATQAVGQIDVTSGIELFLRSLGFLGLALLVLLAIAAGVGWMWVLWMRNKDREERSLDFVLLQIAVPRDNEIKVDAADQMFSSLYSIYKGGTLSFIKSQDHFSLEIVATPEEIKFYISCPKALQDLVEKQIHGAYPGADVRETEEYNIFSEEGKLAFAALKLKSANYYPIKTYKELATDPLSQVTSALAKMDPGEGAALQILAVPADGKWRTAGKRHVTKTKEGELSPKSEGKVVAPEPKKMEAIENKVSKVGFNVIVRIMVSAKTEEMAKVHLDNIKSTFSQFTSEYNGFTGAGIRFKKQFLVDFVYRYLPIFGKYGVLNTEELATLFHLPNKTVETPGIFWVNAKRAPAPAQIPSSGFHLGKSVYRGTTKEVYISEDDRRRHVYVVGKTGTGKTELLKYMIMQDIKAGNGVAFIDPHGDAAEDLLSQVPPERAEDVIYFNPADVERPIGMNMLEAQTEQEKHFVATYIVGLMYKLYDPHKTGIIGPRFEHAIRNAMLTVMSEPGNTFVEVVRVLTDARFVQELLPKVQDPVVRRYWTDQIAQTSDFHKSEVLDYIVSKFGRFVTNRMMRNIIGQSNSAFNLRDIMDNRKILIVNLSKGRIGEENSNFLGLVLVPKILVAAMSRQDVPEEQRPDFFLYVDEFQNFATETFADILAEARKFRLNLIVANQFIGQIEEEVKNAIFGNVGTLVSFRVGVTDASYLQHEFTPVFNETDLINVERFQAYAKTIVHNEPVPPFSLDTTRDLTKVEKDPRIAEMIKQLSRLRYGRDVNVVDAEIIHRARL</sequence>
<proteinExistence type="predicted"/>
<evidence type="ECO:0000259" key="3">
    <source>
        <dbReference type="Pfam" id="PF26449"/>
    </source>
</evidence>
<accession>A0A1F5HYT3</accession>
<protein>
    <submittedName>
        <fullName evidence="4">Uncharacterized protein</fullName>
    </submittedName>
</protein>
<dbReference type="InterPro" id="IPR027417">
    <property type="entry name" value="P-loop_NTPase"/>
</dbReference>
<dbReference type="Pfam" id="PF10412">
    <property type="entry name" value="TrwB_AAD_bind"/>
    <property type="match status" value="1"/>
</dbReference>